<evidence type="ECO:0000313" key="3">
    <source>
        <dbReference type="EMBL" id="SEP71796.1"/>
    </source>
</evidence>
<evidence type="ECO:0000256" key="1">
    <source>
        <dbReference type="SAM" id="MobiDB-lite"/>
    </source>
</evidence>
<feature type="compositionally biased region" description="Low complexity" evidence="1">
    <location>
        <begin position="170"/>
        <end position="181"/>
    </location>
</feature>
<feature type="transmembrane region" description="Helical" evidence="2">
    <location>
        <begin position="15"/>
        <end position="32"/>
    </location>
</feature>
<protein>
    <submittedName>
        <fullName evidence="3">Uncharacterized protein</fullName>
    </submittedName>
</protein>
<keyword evidence="2" id="KW-1133">Transmembrane helix</keyword>
<gene>
    <name evidence="3" type="ORF">SAMN04489841_0353</name>
</gene>
<keyword evidence="4" id="KW-1185">Reference proteome</keyword>
<keyword evidence="2" id="KW-0812">Transmembrane</keyword>
<feature type="transmembrane region" description="Helical" evidence="2">
    <location>
        <begin position="93"/>
        <end position="112"/>
    </location>
</feature>
<accession>A0A1H9A4Y7</accession>
<feature type="transmembrane region" description="Helical" evidence="2">
    <location>
        <begin position="39"/>
        <end position="58"/>
    </location>
</feature>
<sequence>MGVIDVYPGVLLSSLPWWLAAPLIQLAVLVFGMALDETYVNRTTVLTGAIAVHIHGFVAGEVGLLVGLYADIGLLIGAYGLYAYVIDGYVGNVFRLIAFFLYSPLSVSLVILTAGPTLFGIEPLVVPALAAAGYANVQLRASLAPSEPYYFGPESQAAFEAAVDAETEAETGAADGTNEAAKAAAETRSETAEPDGEAARDSSADPFEEPSDDGEIDPPGAEPAATGGSSERGILPEFMRRL</sequence>
<dbReference type="AlphaFoldDB" id="A0A1H9A4Y7"/>
<name>A0A1H9A4Y7_9EURY</name>
<evidence type="ECO:0000313" key="4">
    <source>
        <dbReference type="Proteomes" id="UP000199114"/>
    </source>
</evidence>
<feature type="compositionally biased region" description="Basic and acidic residues" evidence="1">
    <location>
        <begin position="185"/>
        <end position="203"/>
    </location>
</feature>
<proteinExistence type="predicted"/>
<dbReference type="EMBL" id="FOFD01000001">
    <property type="protein sequence ID" value="SEP71796.1"/>
    <property type="molecule type" value="Genomic_DNA"/>
</dbReference>
<dbReference type="RefSeq" id="WP_245742021.1">
    <property type="nucleotide sequence ID" value="NZ_FOFD01000001.1"/>
</dbReference>
<feature type="region of interest" description="Disordered" evidence="1">
    <location>
        <begin position="161"/>
        <end position="242"/>
    </location>
</feature>
<reference evidence="4" key="1">
    <citation type="submission" date="2016-10" db="EMBL/GenBank/DDBJ databases">
        <authorList>
            <person name="Varghese N."/>
            <person name="Submissions S."/>
        </authorList>
    </citation>
    <scope>NUCLEOTIDE SEQUENCE [LARGE SCALE GENOMIC DNA]</scope>
    <source>
        <strain evidence="4">DSM 25055</strain>
    </source>
</reference>
<dbReference type="Proteomes" id="UP000199114">
    <property type="component" value="Unassembled WGS sequence"/>
</dbReference>
<organism evidence="3 4">
    <name type="scientific">Natrinema salaciae</name>
    <dbReference type="NCBI Taxonomy" id="1186196"/>
    <lineage>
        <taxon>Archaea</taxon>
        <taxon>Methanobacteriati</taxon>
        <taxon>Methanobacteriota</taxon>
        <taxon>Stenosarchaea group</taxon>
        <taxon>Halobacteria</taxon>
        <taxon>Halobacteriales</taxon>
        <taxon>Natrialbaceae</taxon>
        <taxon>Natrinema</taxon>
    </lineage>
</organism>
<keyword evidence="2" id="KW-0472">Membrane</keyword>
<feature type="transmembrane region" description="Helical" evidence="2">
    <location>
        <begin position="64"/>
        <end position="86"/>
    </location>
</feature>
<evidence type="ECO:0000256" key="2">
    <source>
        <dbReference type="SAM" id="Phobius"/>
    </source>
</evidence>
<feature type="compositionally biased region" description="Acidic residues" evidence="1">
    <location>
        <begin position="206"/>
        <end position="216"/>
    </location>
</feature>